<keyword evidence="4 7" id="KW-0812">Transmembrane</keyword>
<dbReference type="CDD" id="cd06261">
    <property type="entry name" value="TM_PBP2"/>
    <property type="match status" value="1"/>
</dbReference>
<dbReference type="AlphaFoldDB" id="A0A495W406"/>
<dbReference type="EMBL" id="RBXO01000001">
    <property type="protein sequence ID" value="RKT55777.1"/>
    <property type="molecule type" value="Genomic_DNA"/>
</dbReference>
<evidence type="ECO:0000256" key="2">
    <source>
        <dbReference type="ARBA" id="ARBA00022448"/>
    </source>
</evidence>
<dbReference type="PANTHER" id="PTHR43163:SF6">
    <property type="entry name" value="DIPEPTIDE TRANSPORT SYSTEM PERMEASE PROTEIN DPPB-RELATED"/>
    <property type="match status" value="1"/>
</dbReference>
<gene>
    <name evidence="10" type="ORF">C8E97_4464</name>
</gene>
<evidence type="ECO:0000256" key="6">
    <source>
        <dbReference type="ARBA" id="ARBA00023136"/>
    </source>
</evidence>
<dbReference type="Pfam" id="PF19300">
    <property type="entry name" value="BPD_transp_1_N"/>
    <property type="match status" value="1"/>
</dbReference>
<dbReference type="GO" id="GO:0005886">
    <property type="term" value="C:plasma membrane"/>
    <property type="evidence" value="ECO:0007669"/>
    <property type="project" value="UniProtKB-SubCell"/>
</dbReference>
<comment type="subcellular location">
    <subcellularLocation>
        <location evidence="1 7">Cell membrane</location>
        <topology evidence="1 7">Multi-pass membrane protein</topology>
    </subcellularLocation>
</comment>
<accession>A0A495W406</accession>
<dbReference type="GO" id="GO:0055085">
    <property type="term" value="P:transmembrane transport"/>
    <property type="evidence" value="ECO:0007669"/>
    <property type="project" value="InterPro"/>
</dbReference>
<dbReference type="PROSITE" id="PS50928">
    <property type="entry name" value="ABC_TM1"/>
    <property type="match status" value="1"/>
</dbReference>
<evidence type="ECO:0000256" key="1">
    <source>
        <dbReference type="ARBA" id="ARBA00004651"/>
    </source>
</evidence>
<dbReference type="OrthoDB" id="9778910at2"/>
<organism evidence="10 11">
    <name type="scientific">Saccharothrix australiensis</name>
    <dbReference type="NCBI Taxonomy" id="2072"/>
    <lineage>
        <taxon>Bacteria</taxon>
        <taxon>Bacillati</taxon>
        <taxon>Actinomycetota</taxon>
        <taxon>Actinomycetes</taxon>
        <taxon>Pseudonocardiales</taxon>
        <taxon>Pseudonocardiaceae</taxon>
        <taxon>Saccharothrix</taxon>
    </lineage>
</organism>
<feature type="transmembrane region" description="Helical" evidence="7">
    <location>
        <begin position="304"/>
        <end position="329"/>
    </location>
</feature>
<evidence type="ECO:0000256" key="8">
    <source>
        <dbReference type="SAM" id="MobiDB-lite"/>
    </source>
</evidence>
<evidence type="ECO:0000256" key="7">
    <source>
        <dbReference type="RuleBase" id="RU363032"/>
    </source>
</evidence>
<evidence type="ECO:0000256" key="5">
    <source>
        <dbReference type="ARBA" id="ARBA00022989"/>
    </source>
</evidence>
<proteinExistence type="inferred from homology"/>
<protein>
    <submittedName>
        <fullName evidence="10">Peptide/nickel transport system permease protein</fullName>
    </submittedName>
</protein>
<dbReference type="Gene3D" id="1.10.3720.10">
    <property type="entry name" value="MetI-like"/>
    <property type="match status" value="1"/>
</dbReference>
<evidence type="ECO:0000313" key="11">
    <source>
        <dbReference type="Proteomes" id="UP000282084"/>
    </source>
</evidence>
<evidence type="ECO:0000256" key="3">
    <source>
        <dbReference type="ARBA" id="ARBA00022475"/>
    </source>
</evidence>
<dbReference type="PANTHER" id="PTHR43163">
    <property type="entry name" value="DIPEPTIDE TRANSPORT SYSTEM PERMEASE PROTEIN DPPB-RELATED"/>
    <property type="match status" value="1"/>
</dbReference>
<feature type="transmembrane region" description="Helical" evidence="7">
    <location>
        <begin position="121"/>
        <end position="141"/>
    </location>
</feature>
<dbReference type="InterPro" id="IPR045621">
    <property type="entry name" value="BPD_transp_1_N"/>
</dbReference>
<feature type="transmembrane region" description="Helical" evidence="7">
    <location>
        <begin position="258"/>
        <end position="284"/>
    </location>
</feature>
<sequence>MPRLTTRASVPARSAPPGPGGATTRWLVRRLLLGVLVLLLVSVLLFLVTQALPGDVARIILGKDATAEQVAALRGQLGLDRSLVAQYWQWLSGVLSGNMGTSLESGEPVADVIGPRAFNSFALGVTSLALILPLAVVVGVVSAHRRDSALDKAFVAVSSLFTALPAFVVGMLLIAFFATSVLDVLPGVSDIPPGDLPWWYPAELVLPVTTLTLMGVMYLGRLVRASFIDAMNSEYVQTAVLKGLSGRRVLFRHALPNAVAASLPAAGLVAAVTITGVVVVEHVYSYPGLGSAVVGAVNSHDLPVLQASILILATAYYLFNLLADVLAALGGAR</sequence>
<keyword evidence="5 7" id="KW-1133">Transmembrane helix</keyword>
<name>A0A495W406_9PSEU</name>
<feature type="compositionally biased region" description="Low complexity" evidence="8">
    <location>
        <begin position="1"/>
        <end position="13"/>
    </location>
</feature>
<evidence type="ECO:0000313" key="10">
    <source>
        <dbReference type="EMBL" id="RKT55777.1"/>
    </source>
</evidence>
<dbReference type="Pfam" id="PF00528">
    <property type="entry name" value="BPD_transp_1"/>
    <property type="match status" value="1"/>
</dbReference>
<comment type="similarity">
    <text evidence="7">Belongs to the binding-protein-dependent transport system permease family.</text>
</comment>
<keyword evidence="2 7" id="KW-0813">Transport</keyword>
<dbReference type="SUPFAM" id="SSF161098">
    <property type="entry name" value="MetI-like"/>
    <property type="match status" value="1"/>
</dbReference>
<comment type="caution">
    <text evidence="10">The sequence shown here is derived from an EMBL/GenBank/DDBJ whole genome shotgun (WGS) entry which is preliminary data.</text>
</comment>
<feature type="region of interest" description="Disordered" evidence="8">
    <location>
        <begin position="1"/>
        <end position="21"/>
    </location>
</feature>
<evidence type="ECO:0000256" key="4">
    <source>
        <dbReference type="ARBA" id="ARBA00022692"/>
    </source>
</evidence>
<keyword evidence="11" id="KW-1185">Reference proteome</keyword>
<reference evidence="10 11" key="1">
    <citation type="submission" date="2018-10" db="EMBL/GenBank/DDBJ databases">
        <title>Sequencing the genomes of 1000 actinobacteria strains.</title>
        <authorList>
            <person name="Klenk H.-P."/>
        </authorList>
    </citation>
    <scope>NUCLEOTIDE SEQUENCE [LARGE SCALE GENOMIC DNA]</scope>
    <source>
        <strain evidence="10 11">DSM 43800</strain>
    </source>
</reference>
<dbReference type="InterPro" id="IPR035906">
    <property type="entry name" value="MetI-like_sf"/>
</dbReference>
<dbReference type="RefSeq" id="WP_121007438.1">
    <property type="nucleotide sequence ID" value="NZ_RBXO01000001.1"/>
</dbReference>
<keyword evidence="6 7" id="KW-0472">Membrane</keyword>
<dbReference type="Proteomes" id="UP000282084">
    <property type="component" value="Unassembled WGS sequence"/>
</dbReference>
<feature type="domain" description="ABC transmembrane type-1" evidence="9">
    <location>
        <begin position="117"/>
        <end position="323"/>
    </location>
</feature>
<feature type="transmembrane region" description="Helical" evidence="7">
    <location>
        <begin position="198"/>
        <end position="219"/>
    </location>
</feature>
<keyword evidence="3" id="KW-1003">Cell membrane</keyword>
<feature type="transmembrane region" description="Helical" evidence="7">
    <location>
        <begin position="31"/>
        <end position="52"/>
    </location>
</feature>
<feature type="transmembrane region" description="Helical" evidence="7">
    <location>
        <begin position="153"/>
        <end position="178"/>
    </location>
</feature>
<evidence type="ECO:0000259" key="9">
    <source>
        <dbReference type="PROSITE" id="PS50928"/>
    </source>
</evidence>
<dbReference type="InterPro" id="IPR000515">
    <property type="entry name" value="MetI-like"/>
</dbReference>